<dbReference type="EMBL" id="AOMA01000125">
    <property type="protein sequence ID" value="EMA35363.1"/>
    <property type="molecule type" value="Genomic_DNA"/>
</dbReference>
<keyword evidence="1" id="KW-0812">Transmembrane</keyword>
<accession>M0LQI8</accession>
<comment type="caution">
    <text evidence="2">The sequence shown here is derived from an EMBL/GenBank/DDBJ whole genome shotgun (WGS) entry which is preliminary data.</text>
</comment>
<name>M0LQI8_9EURY</name>
<keyword evidence="3" id="KW-1185">Reference proteome</keyword>
<feature type="transmembrane region" description="Helical" evidence="1">
    <location>
        <begin position="23"/>
        <end position="43"/>
    </location>
</feature>
<gene>
    <name evidence="2" type="ORF">C446_12904</name>
</gene>
<dbReference type="Proteomes" id="UP000011607">
    <property type="component" value="Unassembled WGS sequence"/>
</dbReference>
<organism evidence="2 3">
    <name type="scientific">Halobiforma nitratireducens JCM 10879</name>
    <dbReference type="NCBI Taxonomy" id="1227454"/>
    <lineage>
        <taxon>Archaea</taxon>
        <taxon>Methanobacteriati</taxon>
        <taxon>Methanobacteriota</taxon>
        <taxon>Stenosarchaea group</taxon>
        <taxon>Halobacteria</taxon>
        <taxon>Halobacteriales</taxon>
        <taxon>Natrialbaceae</taxon>
        <taxon>Halobiforma</taxon>
    </lineage>
</organism>
<feature type="transmembrane region" description="Helical" evidence="1">
    <location>
        <begin position="49"/>
        <end position="70"/>
    </location>
</feature>
<evidence type="ECO:0000256" key="1">
    <source>
        <dbReference type="SAM" id="Phobius"/>
    </source>
</evidence>
<sequence length="74" mass="7612">MLASAVLLRYPALLWGRKTDDRAAAAVFAGGTSFGVMSLGYGVGETFQVGAAVLGFGLALLGMATGAWMADERQ</sequence>
<reference evidence="2 3" key="1">
    <citation type="journal article" date="2014" name="PLoS Genet.">
        <title>Phylogenetically driven sequencing of extremely halophilic archaea reveals strategies for static and dynamic osmo-response.</title>
        <authorList>
            <person name="Becker E.A."/>
            <person name="Seitzer P.M."/>
            <person name="Tritt A."/>
            <person name="Larsen D."/>
            <person name="Krusor M."/>
            <person name="Yao A.I."/>
            <person name="Wu D."/>
            <person name="Madern D."/>
            <person name="Eisen J.A."/>
            <person name="Darling A.E."/>
            <person name="Facciotti M.T."/>
        </authorList>
    </citation>
    <scope>NUCLEOTIDE SEQUENCE [LARGE SCALE GENOMIC DNA]</scope>
    <source>
        <strain evidence="2 3">JCM 10879</strain>
    </source>
</reference>
<proteinExistence type="predicted"/>
<protein>
    <submittedName>
        <fullName evidence="2">Uncharacterized protein</fullName>
    </submittedName>
</protein>
<evidence type="ECO:0000313" key="2">
    <source>
        <dbReference type="EMBL" id="EMA35363.1"/>
    </source>
</evidence>
<keyword evidence="1" id="KW-0472">Membrane</keyword>
<evidence type="ECO:0000313" key="3">
    <source>
        <dbReference type="Proteomes" id="UP000011607"/>
    </source>
</evidence>
<dbReference type="AlphaFoldDB" id="M0LQI8"/>
<keyword evidence="1" id="KW-1133">Transmembrane helix</keyword>